<dbReference type="PRINTS" id="PR00504">
    <property type="entry name" value="CHROMODOMAIN"/>
</dbReference>
<proteinExistence type="predicted"/>
<dbReference type="GO" id="GO:0005634">
    <property type="term" value="C:nucleus"/>
    <property type="evidence" value="ECO:0007669"/>
    <property type="project" value="UniProtKB-SubCell"/>
</dbReference>
<dbReference type="PROSITE" id="PS50013">
    <property type="entry name" value="CHROMO_2"/>
    <property type="match status" value="1"/>
</dbReference>
<keyword evidence="2" id="KW-0539">Nucleus</keyword>
<dbReference type="PANTHER" id="PTHR22812">
    <property type="entry name" value="CHROMOBOX PROTEIN"/>
    <property type="match status" value="1"/>
</dbReference>
<evidence type="ECO:0000313" key="5">
    <source>
        <dbReference type="EMBL" id="VBB30294.1"/>
    </source>
</evidence>
<dbReference type="AlphaFoldDB" id="A0A498SH01"/>
<protein>
    <recommendedName>
        <fullName evidence="4">Chromo domain-containing protein</fullName>
    </recommendedName>
</protein>
<comment type="subcellular location">
    <subcellularLocation>
        <location evidence="1">Nucleus</location>
    </subcellularLocation>
</comment>
<dbReference type="InterPro" id="IPR023780">
    <property type="entry name" value="Chromo_domain"/>
</dbReference>
<keyword evidence="6" id="KW-1185">Reference proteome</keyword>
<feature type="domain" description="Chromo" evidence="4">
    <location>
        <begin position="11"/>
        <end position="71"/>
    </location>
</feature>
<evidence type="ECO:0000256" key="1">
    <source>
        <dbReference type="ARBA" id="ARBA00004123"/>
    </source>
</evidence>
<dbReference type="EMBL" id="UPTC01000835">
    <property type="protein sequence ID" value="VBB30294.1"/>
    <property type="molecule type" value="Genomic_DNA"/>
</dbReference>
<dbReference type="InterPro" id="IPR051219">
    <property type="entry name" value="Heterochromatin_chromo-domain"/>
</dbReference>
<accession>A0A498SH01</accession>
<dbReference type="PROSITE" id="PS00598">
    <property type="entry name" value="CHROMO_1"/>
    <property type="match status" value="1"/>
</dbReference>
<evidence type="ECO:0000256" key="3">
    <source>
        <dbReference type="SAM" id="MobiDB-lite"/>
    </source>
</evidence>
<dbReference type="OrthoDB" id="5793573at2759"/>
<organism evidence="5 6">
    <name type="scientific">Acanthocheilonema viteae</name>
    <name type="common">Filarial nematode worm</name>
    <name type="synonym">Dipetalonema viteae</name>
    <dbReference type="NCBI Taxonomy" id="6277"/>
    <lineage>
        <taxon>Eukaryota</taxon>
        <taxon>Metazoa</taxon>
        <taxon>Ecdysozoa</taxon>
        <taxon>Nematoda</taxon>
        <taxon>Chromadorea</taxon>
        <taxon>Rhabditida</taxon>
        <taxon>Spirurina</taxon>
        <taxon>Spiruromorpha</taxon>
        <taxon>Filarioidea</taxon>
        <taxon>Onchocercidae</taxon>
        <taxon>Acanthocheilonema</taxon>
    </lineage>
</organism>
<dbReference type="Proteomes" id="UP000276991">
    <property type="component" value="Unassembled WGS sequence"/>
</dbReference>
<dbReference type="InterPro" id="IPR023779">
    <property type="entry name" value="Chromodomain_CS"/>
</dbReference>
<evidence type="ECO:0000256" key="2">
    <source>
        <dbReference type="ARBA" id="ARBA00023242"/>
    </source>
</evidence>
<dbReference type="Gene3D" id="2.40.50.40">
    <property type="match status" value="2"/>
</dbReference>
<evidence type="ECO:0000259" key="4">
    <source>
        <dbReference type="PROSITE" id="PS50013"/>
    </source>
</evidence>
<sequence length="460" mass="53361">MDDEEIGEGEFVVEAILGERYNKRKKMKEYLLKWKGYSDAENTWEPETNLDCDELIAEFHAQQNTTSQISVASRPGSTSSNISLKRPASEDLSESEYCVYSSESEDDEENRQRRMRPPPGESGMEKGWVPEVIVAACQPEDNFPLTYIVKYRHKKKFERVPSSVCIKYWPQFPLYQNVTASFKARTYVGNTLCLMFAMMDVSKELQSSSASFELKGVVVKLENHWLTISVILPEIKLKNDTLSEVLKLGSWVILHVAGQNVYEIVRQCSEVLPTYVYKDFVFLKTNISFQEREEEGYGCWVWSRELGKIAAVCHEKYVPHQNYVVLVSRKPTKYQFVVEYNWMLTKYIEEPSLNVYFDVVFQKYRICSGQKDPFNKEHEIDCSNSGDNYSESSVDDEHFFFDDSEEKNYKNSTTNNIYAVITKVVSNPNIRVVMQKYRPKEFLSMCEALSLKFALTDIVQ</sequence>
<feature type="region of interest" description="Disordered" evidence="3">
    <location>
        <begin position="65"/>
        <end position="124"/>
    </location>
</feature>
<dbReference type="STRING" id="6277.A0A498SH01"/>
<dbReference type="Pfam" id="PF00385">
    <property type="entry name" value="Chromo"/>
    <property type="match status" value="1"/>
</dbReference>
<reference evidence="5 6" key="1">
    <citation type="submission" date="2018-08" db="EMBL/GenBank/DDBJ databases">
        <authorList>
            <person name="Laetsch R D."/>
            <person name="Stevens L."/>
            <person name="Kumar S."/>
            <person name="Blaxter L. M."/>
        </authorList>
    </citation>
    <scope>NUCLEOTIDE SEQUENCE [LARGE SCALE GENOMIC DNA]</scope>
</reference>
<name>A0A498SH01_ACAVI</name>
<dbReference type="SMART" id="SM00298">
    <property type="entry name" value="CHROMO"/>
    <property type="match status" value="1"/>
</dbReference>
<dbReference type="InterPro" id="IPR016197">
    <property type="entry name" value="Chromo-like_dom_sf"/>
</dbReference>
<dbReference type="InterPro" id="IPR000953">
    <property type="entry name" value="Chromo/chromo_shadow_dom"/>
</dbReference>
<dbReference type="SUPFAM" id="SSF54160">
    <property type="entry name" value="Chromo domain-like"/>
    <property type="match status" value="2"/>
</dbReference>
<feature type="compositionally biased region" description="Polar residues" evidence="3">
    <location>
        <begin position="65"/>
        <end position="83"/>
    </location>
</feature>
<gene>
    <name evidence="5" type="ORF">NAV_LOCUS5085</name>
</gene>
<dbReference type="InterPro" id="IPR017984">
    <property type="entry name" value="Chromo_dom_subgr"/>
</dbReference>
<evidence type="ECO:0000313" key="6">
    <source>
        <dbReference type="Proteomes" id="UP000276991"/>
    </source>
</evidence>